<comment type="similarity">
    <text evidence="1">Belongs to the CbxX/CfxQ family.</text>
</comment>
<dbReference type="Gene3D" id="1.10.8.60">
    <property type="match status" value="1"/>
</dbReference>
<dbReference type="InterPro" id="IPR003593">
    <property type="entry name" value="AAA+_ATPase"/>
</dbReference>
<dbReference type="GO" id="GO:0005524">
    <property type="term" value="F:ATP binding"/>
    <property type="evidence" value="ECO:0007669"/>
    <property type="project" value="UniProtKB-KW"/>
</dbReference>
<evidence type="ECO:0000256" key="2">
    <source>
        <dbReference type="ARBA" id="ARBA00022741"/>
    </source>
</evidence>
<evidence type="ECO:0000259" key="5">
    <source>
        <dbReference type="SMART" id="SM00382"/>
    </source>
</evidence>
<dbReference type="CDD" id="cd00009">
    <property type="entry name" value="AAA"/>
    <property type="match status" value="1"/>
</dbReference>
<keyword evidence="3" id="KW-0067">ATP-binding</keyword>
<dbReference type="AlphaFoldDB" id="A0A1I6KJI9"/>
<evidence type="ECO:0000313" key="7">
    <source>
        <dbReference type="Proteomes" id="UP000199659"/>
    </source>
</evidence>
<protein>
    <submittedName>
        <fullName evidence="6">ATPase family associated with various cellular activities (AAA)</fullName>
    </submittedName>
</protein>
<dbReference type="InterPro" id="IPR041627">
    <property type="entry name" value="AAA_lid_6"/>
</dbReference>
<accession>A0A1I6KJI9</accession>
<sequence>MVQLSFSNQQLYEIGRLNYGKLIDFCTLLQERDYWEKPQSILNMPIQAMLDAYLQAVLIKISIDAGRFNEEEKNFICSLTKTNPFKIDLKAEIDGKSKQSVDRLTATPPIFLQLCDLMDKEQGTKIAGQAFDCILNIILALAYLNNGKTTSVLKLVEEYYKKVCVFLNSELIRKVLTQKYIFRKICNDRLDCQYYQEFFIGCQEKECDFSVLKEKQKRRIEKIKEEMQHEKEENLLERWMEELNELIGLEKVKQEMNSLINLIKVKKMREQYGLPSTEMSYHMVFTGNPGTGKTTVARLVAKIYKELGILTKGNLVETDRSGLVAGYVGQTALKVKEVVESAVGGVLFIDEAYSLSNQGIGNDFGGEAIDALVKLMEDNRNDLVVIVAGYSNEMKQFIHSNPGLVSRFNKYIDFVDYSSEELGEILAFFAKKSAITFDADAVQCVEEQFERLAGESKQAFGNGRGVRNTFERILVNQANRIVLCKNPTQEQLSTIIKEDVQGIIV</sequence>
<dbReference type="PANTHER" id="PTHR43392:SF2">
    <property type="entry name" value="AAA-TYPE ATPASE FAMILY PROTEIN _ ANKYRIN REPEAT FAMILY PROTEIN"/>
    <property type="match status" value="1"/>
</dbReference>
<dbReference type="GO" id="GO:0016887">
    <property type="term" value="F:ATP hydrolysis activity"/>
    <property type="evidence" value="ECO:0007669"/>
    <property type="project" value="InterPro"/>
</dbReference>
<name>A0A1I6KJI9_9FIRM</name>
<dbReference type="FunFam" id="3.40.50.300:FF:000216">
    <property type="entry name" value="Type VII secretion ATPase EccA"/>
    <property type="match status" value="1"/>
</dbReference>
<dbReference type="Proteomes" id="UP000199659">
    <property type="component" value="Unassembled WGS sequence"/>
</dbReference>
<dbReference type="SUPFAM" id="SSF52540">
    <property type="entry name" value="P-loop containing nucleoside triphosphate hydrolases"/>
    <property type="match status" value="1"/>
</dbReference>
<dbReference type="SMART" id="SM00382">
    <property type="entry name" value="AAA"/>
    <property type="match status" value="1"/>
</dbReference>
<dbReference type="OrthoDB" id="9806903at2"/>
<keyword evidence="4" id="KW-0175">Coiled coil</keyword>
<dbReference type="Gene3D" id="3.40.50.300">
    <property type="entry name" value="P-loop containing nucleotide triphosphate hydrolases"/>
    <property type="match status" value="1"/>
</dbReference>
<evidence type="ECO:0000256" key="1">
    <source>
        <dbReference type="ARBA" id="ARBA00010378"/>
    </source>
</evidence>
<dbReference type="Pfam" id="PF00004">
    <property type="entry name" value="AAA"/>
    <property type="match status" value="1"/>
</dbReference>
<feature type="coiled-coil region" evidence="4">
    <location>
        <begin position="213"/>
        <end position="269"/>
    </location>
</feature>
<dbReference type="STRING" id="37658.SAMN05661086_02446"/>
<dbReference type="InterPro" id="IPR000641">
    <property type="entry name" value="CbxX/CfxQ"/>
</dbReference>
<dbReference type="PANTHER" id="PTHR43392">
    <property type="entry name" value="AAA-TYPE ATPASE FAMILY PROTEIN / ANKYRIN REPEAT FAMILY PROTEIN"/>
    <property type="match status" value="1"/>
</dbReference>
<evidence type="ECO:0000256" key="4">
    <source>
        <dbReference type="SAM" id="Coils"/>
    </source>
</evidence>
<dbReference type="Pfam" id="PF17866">
    <property type="entry name" value="AAA_lid_6"/>
    <property type="match status" value="1"/>
</dbReference>
<dbReference type="InterPro" id="IPR003959">
    <property type="entry name" value="ATPase_AAA_core"/>
</dbReference>
<dbReference type="RefSeq" id="WP_092561171.1">
    <property type="nucleotide sequence ID" value="NZ_FOYZ01000009.1"/>
</dbReference>
<reference evidence="6 7" key="1">
    <citation type="submission" date="2016-10" db="EMBL/GenBank/DDBJ databases">
        <authorList>
            <person name="de Groot N.N."/>
        </authorList>
    </citation>
    <scope>NUCLEOTIDE SEQUENCE [LARGE SCALE GENOMIC DNA]</scope>
    <source>
        <strain evidence="6 7">743A</strain>
    </source>
</reference>
<proteinExistence type="inferred from homology"/>
<dbReference type="PRINTS" id="PR00819">
    <property type="entry name" value="CBXCFQXSUPER"/>
</dbReference>
<dbReference type="InterPro" id="IPR050773">
    <property type="entry name" value="CbxX/CfxQ_RuBisCO_ESX"/>
</dbReference>
<keyword evidence="2" id="KW-0547">Nucleotide-binding</keyword>
<gene>
    <name evidence="6" type="ORF">SAMN05661086_02446</name>
</gene>
<dbReference type="InterPro" id="IPR027417">
    <property type="entry name" value="P-loop_NTPase"/>
</dbReference>
<dbReference type="EMBL" id="FOYZ01000009">
    <property type="protein sequence ID" value="SFR91030.1"/>
    <property type="molecule type" value="Genomic_DNA"/>
</dbReference>
<feature type="domain" description="AAA+ ATPase" evidence="5">
    <location>
        <begin position="279"/>
        <end position="418"/>
    </location>
</feature>
<keyword evidence="7" id="KW-1185">Reference proteome</keyword>
<evidence type="ECO:0000313" key="6">
    <source>
        <dbReference type="EMBL" id="SFR91030.1"/>
    </source>
</evidence>
<organism evidence="6 7">
    <name type="scientific">Anaeromicropila populeti</name>
    <dbReference type="NCBI Taxonomy" id="37658"/>
    <lineage>
        <taxon>Bacteria</taxon>
        <taxon>Bacillati</taxon>
        <taxon>Bacillota</taxon>
        <taxon>Clostridia</taxon>
        <taxon>Lachnospirales</taxon>
        <taxon>Lachnospiraceae</taxon>
        <taxon>Anaeromicropila</taxon>
    </lineage>
</organism>
<evidence type="ECO:0000256" key="3">
    <source>
        <dbReference type="ARBA" id="ARBA00022840"/>
    </source>
</evidence>